<dbReference type="CDD" id="cd07245">
    <property type="entry name" value="VOC_like"/>
    <property type="match status" value="1"/>
</dbReference>
<keyword evidence="1" id="KW-0812">Transmembrane</keyword>
<dbReference type="AlphaFoldDB" id="W9QYG3"/>
<dbReference type="PANTHER" id="PTHR46142">
    <property type="match status" value="1"/>
</dbReference>
<dbReference type="InterPro" id="IPR029068">
    <property type="entry name" value="Glyas_Bleomycin-R_OHBP_Dase"/>
</dbReference>
<keyword evidence="4" id="KW-1185">Reference proteome</keyword>
<dbReference type="PROSITE" id="PS51819">
    <property type="entry name" value="VOC"/>
    <property type="match status" value="1"/>
</dbReference>
<organism evidence="3 4">
    <name type="scientific">Morus notabilis</name>
    <dbReference type="NCBI Taxonomy" id="981085"/>
    <lineage>
        <taxon>Eukaryota</taxon>
        <taxon>Viridiplantae</taxon>
        <taxon>Streptophyta</taxon>
        <taxon>Embryophyta</taxon>
        <taxon>Tracheophyta</taxon>
        <taxon>Spermatophyta</taxon>
        <taxon>Magnoliopsida</taxon>
        <taxon>eudicotyledons</taxon>
        <taxon>Gunneridae</taxon>
        <taxon>Pentapetalae</taxon>
        <taxon>rosids</taxon>
        <taxon>fabids</taxon>
        <taxon>Rosales</taxon>
        <taxon>Moraceae</taxon>
        <taxon>Moreae</taxon>
        <taxon>Morus</taxon>
    </lineage>
</organism>
<proteinExistence type="predicted"/>
<evidence type="ECO:0000256" key="1">
    <source>
        <dbReference type="SAM" id="Phobius"/>
    </source>
</evidence>
<dbReference type="InterPro" id="IPR004360">
    <property type="entry name" value="Glyas_Fos-R_dOase_dom"/>
</dbReference>
<dbReference type="PANTHER" id="PTHR46142:SF13">
    <property type="entry name" value="LACTOYLGLUTATHIONE LYASE_GLYOXALASE I FAMILY PROTEIN"/>
    <property type="match status" value="1"/>
</dbReference>
<feature type="transmembrane region" description="Helical" evidence="1">
    <location>
        <begin position="182"/>
        <end position="204"/>
    </location>
</feature>
<accession>W9QYG3</accession>
<protein>
    <recommendedName>
        <fullName evidence="2">VOC domain-containing protein</fullName>
    </recommendedName>
</protein>
<dbReference type="SUPFAM" id="SSF54593">
    <property type="entry name" value="Glyoxalase/Bleomycin resistance protein/Dihydroxybiphenyl dioxygenase"/>
    <property type="match status" value="1"/>
</dbReference>
<evidence type="ECO:0000259" key="2">
    <source>
        <dbReference type="PROSITE" id="PS51819"/>
    </source>
</evidence>
<keyword evidence="1" id="KW-1133">Transmembrane helix</keyword>
<dbReference type="Gene3D" id="3.10.180.10">
    <property type="entry name" value="2,3-Dihydroxybiphenyl 1,2-Dioxygenase, domain 1"/>
    <property type="match status" value="1"/>
</dbReference>
<dbReference type="InterPro" id="IPR037523">
    <property type="entry name" value="VOC_core"/>
</dbReference>
<feature type="domain" description="VOC" evidence="2">
    <location>
        <begin position="31"/>
        <end position="152"/>
    </location>
</feature>
<dbReference type="eggNOG" id="ENOG502RY94">
    <property type="taxonomic scope" value="Eukaryota"/>
</dbReference>
<keyword evidence="1" id="KW-0472">Membrane</keyword>
<gene>
    <name evidence="3" type="ORF">L484_018453</name>
</gene>
<dbReference type="EMBL" id="KE343428">
    <property type="protein sequence ID" value="EXB29036.1"/>
    <property type="molecule type" value="Genomic_DNA"/>
</dbReference>
<evidence type="ECO:0000313" key="4">
    <source>
        <dbReference type="Proteomes" id="UP000030645"/>
    </source>
</evidence>
<evidence type="ECO:0000313" key="3">
    <source>
        <dbReference type="EMBL" id="EXB29036.1"/>
    </source>
</evidence>
<reference evidence="4" key="1">
    <citation type="submission" date="2013-01" db="EMBL/GenBank/DDBJ databases">
        <title>Draft Genome Sequence of a Mulberry Tree, Morus notabilis C.K. Schneid.</title>
        <authorList>
            <person name="He N."/>
            <person name="Zhao S."/>
        </authorList>
    </citation>
    <scope>NUCLEOTIDE SEQUENCE</scope>
</reference>
<dbReference type="Pfam" id="PF00903">
    <property type="entry name" value="Glyoxalase"/>
    <property type="match status" value="1"/>
</dbReference>
<dbReference type="Proteomes" id="UP000030645">
    <property type="component" value="Unassembled WGS sequence"/>
</dbReference>
<name>W9QYG3_9ROSA</name>
<sequence>MWSLGEINANDIESWRSNTRTNLSSKMPLLSLNHVSFVCKSVSNSARFYEQVLGFVLIKRPSSFKFEGAWLFNYGIGIHLLESNTIPPKKGKKINPKDNHISFQCSDMKLVMQKLEEMNIEYATAVVEECGVTVDQLFFHDPDGYMIEICNCQNLPVLPLSACPLKLPSSTNTNAKCKSSSLYGRFLLVSHFYTLLAIFILKILHYLWRKMWCRQANLGDALLRRSRGYDYDGELVGGNDEHIYLRE</sequence>